<evidence type="ECO:0000313" key="2">
    <source>
        <dbReference type="EMBL" id="KAL1531354.1"/>
    </source>
</evidence>
<evidence type="ECO:0000256" key="1">
    <source>
        <dbReference type="SAM" id="MobiDB-lite"/>
    </source>
</evidence>
<comment type="caution">
    <text evidence="2">The sequence shown here is derived from an EMBL/GenBank/DDBJ whole genome shotgun (WGS) entry which is preliminary data.</text>
</comment>
<accession>A0ABD1FK86</accession>
<organism evidence="2 3">
    <name type="scientific">Salvia divinorum</name>
    <name type="common">Maria pastora</name>
    <name type="synonym">Diviner's sage</name>
    <dbReference type="NCBI Taxonomy" id="28513"/>
    <lineage>
        <taxon>Eukaryota</taxon>
        <taxon>Viridiplantae</taxon>
        <taxon>Streptophyta</taxon>
        <taxon>Embryophyta</taxon>
        <taxon>Tracheophyta</taxon>
        <taxon>Spermatophyta</taxon>
        <taxon>Magnoliopsida</taxon>
        <taxon>eudicotyledons</taxon>
        <taxon>Gunneridae</taxon>
        <taxon>Pentapetalae</taxon>
        <taxon>asterids</taxon>
        <taxon>lamiids</taxon>
        <taxon>Lamiales</taxon>
        <taxon>Lamiaceae</taxon>
        <taxon>Nepetoideae</taxon>
        <taxon>Mentheae</taxon>
        <taxon>Salviinae</taxon>
        <taxon>Salvia</taxon>
        <taxon>Salvia subgen. Calosphace</taxon>
    </lineage>
</organism>
<reference evidence="2 3" key="1">
    <citation type="submission" date="2024-06" db="EMBL/GenBank/DDBJ databases">
        <title>A chromosome level genome sequence of Diviner's sage (Salvia divinorum).</title>
        <authorList>
            <person name="Ford S.A."/>
            <person name="Ro D.-K."/>
            <person name="Ness R.W."/>
            <person name="Phillips M.A."/>
        </authorList>
    </citation>
    <scope>NUCLEOTIDE SEQUENCE [LARGE SCALE GENOMIC DNA]</scope>
    <source>
        <strain evidence="2">SAF-2024a</strain>
        <tissue evidence="2">Leaf</tissue>
    </source>
</reference>
<name>A0ABD1FK86_SALDI</name>
<sequence length="147" mass="15463">MVKLGYDTHKKFPNHSASPPCLRPLLLAGISLSQTHATSVGRRCCSCGCFAAAAVPLGHPLASIRLACDGTTADGTSLTGFPTTSPPRQPPPPRGSSALTRFGIDRETVAIESGSTPSPPSCYELRRRSTLPESGQQLPHQISPLTM</sequence>
<dbReference type="Proteomes" id="UP001567538">
    <property type="component" value="Unassembled WGS sequence"/>
</dbReference>
<protein>
    <submittedName>
        <fullName evidence="2">Uncharacterized protein</fullName>
    </submittedName>
</protein>
<feature type="compositionally biased region" description="Pro residues" evidence="1">
    <location>
        <begin position="84"/>
        <end position="94"/>
    </location>
</feature>
<evidence type="ECO:0000313" key="3">
    <source>
        <dbReference type="Proteomes" id="UP001567538"/>
    </source>
</evidence>
<feature type="region of interest" description="Disordered" evidence="1">
    <location>
        <begin position="75"/>
        <end position="147"/>
    </location>
</feature>
<proteinExistence type="predicted"/>
<dbReference type="EMBL" id="JBEAFC010000015">
    <property type="protein sequence ID" value="KAL1531354.1"/>
    <property type="molecule type" value="Genomic_DNA"/>
</dbReference>
<dbReference type="AlphaFoldDB" id="A0ABD1FK86"/>
<keyword evidence="3" id="KW-1185">Reference proteome</keyword>
<gene>
    <name evidence="2" type="ORF">AAHA92_34039</name>
</gene>
<feature type="compositionally biased region" description="Polar residues" evidence="1">
    <location>
        <begin position="131"/>
        <end position="147"/>
    </location>
</feature>